<evidence type="ECO:0000313" key="2">
    <source>
        <dbReference type="Proteomes" id="UP001056429"/>
    </source>
</evidence>
<gene>
    <name evidence="1" type="ORF">KDK92_18025</name>
</gene>
<reference evidence="1" key="1">
    <citation type="journal article" date="2021" name="mSystems">
        <title>Bacteria and Archaea Synergistically Convert Glycine Betaine to Biogenic Methane in the Formosa Cold Seep of the South China Sea.</title>
        <authorList>
            <person name="Li L."/>
            <person name="Zhang W."/>
            <person name="Zhang S."/>
            <person name="Song L."/>
            <person name="Sun Q."/>
            <person name="Zhang H."/>
            <person name="Xiang H."/>
            <person name="Dong X."/>
        </authorList>
    </citation>
    <scope>NUCLEOTIDE SEQUENCE</scope>
    <source>
        <strain evidence="1">ZWT</strain>
    </source>
</reference>
<sequence>MFEDKDLMGKNCYDDYDYDEKDCCKRDDKCCRKPFVKLCVECGKDCMCLCGYLVGIVCKCNRKTIILKSKKGKKIFVNYDKVAYWTKCDYRDYC</sequence>
<accession>A0A9J6P680</accession>
<dbReference type="RefSeq" id="WP_250860781.1">
    <property type="nucleotide sequence ID" value="NZ_JAGSOJ010000004.1"/>
</dbReference>
<dbReference type="Proteomes" id="UP001056429">
    <property type="component" value="Unassembled WGS sequence"/>
</dbReference>
<name>A0A9J6P680_9CLOT</name>
<comment type="caution">
    <text evidence="1">The sequence shown here is derived from an EMBL/GenBank/DDBJ whole genome shotgun (WGS) entry which is preliminary data.</text>
</comment>
<protein>
    <submittedName>
        <fullName evidence="1">Uncharacterized protein</fullName>
    </submittedName>
</protein>
<keyword evidence="2" id="KW-1185">Reference proteome</keyword>
<dbReference type="AlphaFoldDB" id="A0A9J6P680"/>
<reference evidence="1" key="2">
    <citation type="submission" date="2021-04" db="EMBL/GenBank/DDBJ databases">
        <authorList>
            <person name="Dong X."/>
        </authorList>
    </citation>
    <scope>NUCLEOTIDE SEQUENCE</scope>
    <source>
        <strain evidence="1">ZWT</strain>
    </source>
</reference>
<dbReference type="EMBL" id="JAGSOJ010000004">
    <property type="protein sequence ID" value="MCM1991638.1"/>
    <property type="molecule type" value="Genomic_DNA"/>
</dbReference>
<organism evidence="1 2">
    <name type="scientific">Oceanirhabdus seepicola</name>
    <dbReference type="NCBI Taxonomy" id="2828781"/>
    <lineage>
        <taxon>Bacteria</taxon>
        <taxon>Bacillati</taxon>
        <taxon>Bacillota</taxon>
        <taxon>Clostridia</taxon>
        <taxon>Eubacteriales</taxon>
        <taxon>Clostridiaceae</taxon>
        <taxon>Oceanirhabdus</taxon>
    </lineage>
</organism>
<proteinExistence type="predicted"/>
<evidence type="ECO:0000313" key="1">
    <source>
        <dbReference type="EMBL" id="MCM1991638.1"/>
    </source>
</evidence>